<dbReference type="SUPFAM" id="SSF51161">
    <property type="entry name" value="Trimeric LpxA-like enzymes"/>
    <property type="match status" value="1"/>
</dbReference>
<dbReference type="EMBL" id="JANIDW010000001">
    <property type="protein sequence ID" value="MCX5614413.1"/>
    <property type="molecule type" value="Genomic_DNA"/>
</dbReference>
<accession>A0ABT3W9X3</accession>
<name>A0ABT3W9X3_9PROT</name>
<dbReference type="Proteomes" id="UP001165648">
    <property type="component" value="Unassembled WGS sequence"/>
</dbReference>
<comment type="caution">
    <text evidence="1">The sequence shown here is derived from an EMBL/GenBank/DDBJ whole genome shotgun (WGS) entry which is preliminary data.</text>
</comment>
<evidence type="ECO:0000313" key="1">
    <source>
        <dbReference type="EMBL" id="MCX5614413.1"/>
    </source>
</evidence>
<protein>
    <recommendedName>
        <fullName evidence="3">Polymer-forming cytoskeletal protein</fullName>
    </recommendedName>
</protein>
<evidence type="ECO:0000313" key="2">
    <source>
        <dbReference type="Proteomes" id="UP001165648"/>
    </source>
</evidence>
<organism evidence="1 2">
    <name type="scientific">Bombella saccharophila</name>
    <dbReference type="NCBI Taxonomy" id="2967338"/>
    <lineage>
        <taxon>Bacteria</taxon>
        <taxon>Pseudomonadati</taxon>
        <taxon>Pseudomonadota</taxon>
        <taxon>Alphaproteobacteria</taxon>
        <taxon>Acetobacterales</taxon>
        <taxon>Acetobacteraceae</taxon>
        <taxon>Bombella</taxon>
    </lineage>
</organism>
<proteinExistence type="predicted"/>
<dbReference type="RefSeq" id="WP_266106522.1">
    <property type="nucleotide sequence ID" value="NZ_JANIDW010000001.1"/>
</dbReference>
<sequence>MSKKYELTDDTIEHDGRTLYRIRALVDIPAIGVSAGDLGGYVESEKNLSHTGDCWVHGNARVRGNAFVNDNGFVGSNMIVNQVIYGEVQ</sequence>
<dbReference type="InterPro" id="IPR011004">
    <property type="entry name" value="Trimer_LpxA-like_sf"/>
</dbReference>
<keyword evidence="2" id="KW-1185">Reference proteome</keyword>
<evidence type="ECO:0008006" key="3">
    <source>
        <dbReference type="Google" id="ProtNLM"/>
    </source>
</evidence>
<reference evidence="1 2" key="1">
    <citation type="submission" date="2022-07" db="EMBL/GenBank/DDBJ databases">
        <title>Bombella genomes.</title>
        <authorList>
            <person name="Harer L."/>
            <person name="Styblova S."/>
            <person name="Ehrmann M."/>
        </authorList>
    </citation>
    <scope>NUCLEOTIDE SEQUENCE [LARGE SCALE GENOMIC DNA]</scope>
    <source>
        <strain evidence="1 2">TMW 2.2558</strain>
    </source>
</reference>
<gene>
    <name evidence="1" type="ORF">NQF64_04040</name>
</gene>